<name>A0ABZ2D624_9SPHN</name>
<reference evidence="4 5" key="1">
    <citation type="submission" date="2024-02" db="EMBL/GenBank/DDBJ databases">
        <title>The whole genome sequence of five bacterial samples isolated from Abu Dhabi Sabkha-shore region.</title>
        <authorList>
            <person name="Sudalaimuthuasari N."/>
            <person name="Sarfraz B."/>
            <person name="Tuyisabe J.D."/>
            <person name="Mugisha Ntwali L.D.M."/>
            <person name="Ali A.I.A.A."/>
            <person name="Almansoori S.Z.A."/>
            <person name="Alajami H.S.A."/>
            <person name="Almeqbaali A.A.S."/>
            <person name="Kundu B."/>
            <person name="Saeed E.E."/>
            <person name="Sukumarinath V."/>
            <person name="Mishra A.K."/>
            <person name="Hazzouri K.M."/>
            <person name="Almaskari R."/>
            <person name="Sharma A.K."/>
            <person name="Amiri K.M.A."/>
        </authorList>
    </citation>
    <scope>NUCLEOTIDE SEQUENCE [LARGE SCALE GENOMIC DNA]</scope>
    <source>
        <strain evidence="5">kcgeb_sd</strain>
    </source>
</reference>
<dbReference type="PANTHER" id="PTHR30273">
    <property type="entry name" value="PERIPLASMIC SIGNAL SENSOR AND SIGMA FACTOR ACTIVATOR FECR-RELATED"/>
    <property type="match status" value="1"/>
</dbReference>
<keyword evidence="1" id="KW-0472">Membrane</keyword>
<keyword evidence="1" id="KW-0812">Transmembrane</keyword>
<gene>
    <name evidence="4" type="ORF">V5F89_05835</name>
</gene>
<dbReference type="EMBL" id="CP144918">
    <property type="protein sequence ID" value="WWA48416.1"/>
    <property type="molecule type" value="Genomic_DNA"/>
</dbReference>
<sequence length="319" mass="34605">MSGSSDQPTREDVAAMEAASWFAGNRTSASAETAEDFDSWLSADSANQAAYAAAEAIWSDLDTVLAPYREPAPASVPPRSGFLAKGAGRWAALGAACIAILLATVFFLRPGGEMFSTAVGAQQVAVLDDGTRVSLNTATRLKVSYGDQRRVVRFDHGEALFDVARDPARPFVVAVDDYRVTALGTSFVVRRDAKGAWVTLIEGSVRVTGAGAGETVLKPGERLMFADDATRIDRPELNRLTAWRHGELVFDRTPLPEAVYEINRYTDTPIVVNDPQARSRHVTGSFRVHRSEEFAKSIAALYGLKAERREDSIVLEPAR</sequence>
<dbReference type="PIRSF" id="PIRSF018266">
    <property type="entry name" value="FecR"/>
    <property type="match status" value="1"/>
</dbReference>
<proteinExistence type="predicted"/>
<evidence type="ECO:0000259" key="3">
    <source>
        <dbReference type="Pfam" id="PF16220"/>
    </source>
</evidence>
<dbReference type="Gene3D" id="3.55.50.30">
    <property type="match status" value="1"/>
</dbReference>
<feature type="transmembrane region" description="Helical" evidence="1">
    <location>
        <begin position="87"/>
        <end position="108"/>
    </location>
</feature>
<protein>
    <submittedName>
        <fullName evidence="4">FecR domain-containing protein</fullName>
    </submittedName>
</protein>
<dbReference type="PANTHER" id="PTHR30273:SF2">
    <property type="entry name" value="PROTEIN FECR"/>
    <property type="match status" value="1"/>
</dbReference>
<dbReference type="InterPro" id="IPR012373">
    <property type="entry name" value="Ferrdict_sens_TM"/>
</dbReference>
<evidence type="ECO:0000256" key="1">
    <source>
        <dbReference type="SAM" id="Phobius"/>
    </source>
</evidence>
<keyword evidence="5" id="KW-1185">Reference proteome</keyword>
<evidence type="ECO:0000259" key="2">
    <source>
        <dbReference type="Pfam" id="PF04773"/>
    </source>
</evidence>
<dbReference type="InterPro" id="IPR032623">
    <property type="entry name" value="FecR_N"/>
</dbReference>
<keyword evidence="1" id="KW-1133">Transmembrane helix</keyword>
<organism evidence="4 5">
    <name type="scientific">Pelagerythrobacter marensis</name>
    <dbReference type="NCBI Taxonomy" id="543877"/>
    <lineage>
        <taxon>Bacteria</taxon>
        <taxon>Pseudomonadati</taxon>
        <taxon>Pseudomonadota</taxon>
        <taxon>Alphaproteobacteria</taxon>
        <taxon>Sphingomonadales</taxon>
        <taxon>Erythrobacteraceae</taxon>
        <taxon>Pelagerythrobacter</taxon>
    </lineage>
</organism>
<feature type="domain" description="FecR protein" evidence="2">
    <location>
        <begin position="116"/>
        <end position="206"/>
    </location>
</feature>
<dbReference type="Pfam" id="PF04773">
    <property type="entry name" value="FecR"/>
    <property type="match status" value="1"/>
</dbReference>
<dbReference type="Proteomes" id="UP001335183">
    <property type="component" value="Chromosome"/>
</dbReference>
<accession>A0ABZ2D624</accession>
<dbReference type="Pfam" id="PF16220">
    <property type="entry name" value="DUF4880"/>
    <property type="match status" value="1"/>
</dbReference>
<dbReference type="Gene3D" id="2.60.120.1440">
    <property type="match status" value="1"/>
</dbReference>
<feature type="domain" description="FecR N-terminal" evidence="3">
    <location>
        <begin position="17"/>
        <end position="56"/>
    </location>
</feature>
<evidence type="ECO:0000313" key="4">
    <source>
        <dbReference type="EMBL" id="WWA48416.1"/>
    </source>
</evidence>
<dbReference type="RefSeq" id="WP_338447299.1">
    <property type="nucleotide sequence ID" value="NZ_CP144918.1"/>
</dbReference>
<evidence type="ECO:0000313" key="5">
    <source>
        <dbReference type="Proteomes" id="UP001335183"/>
    </source>
</evidence>
<dbReference type="InterPro" id="IPR006860">
    <property type="entry name" value="FecR"/>
</dbReference>